<accession>A0A1U7W458</accession>
<protein>
    <submittedName>
        <fullName evidence="2">Uncharacterized protein LOC104222452</fullName>
    </submittedName>
</protein>
<reference evidence="1" key="1">
    <citation type="journal article" date="2013" name="Genome Biol.">
        <title>Reference genomes and transcriptomes of Nicotiana sylvestris and Nicotiana tomentosiformis.</title>
        <authorList>
            <person name="Sierro N."/>
            <person name="Battey J.N."/>
            <person name="Ouadi S."/>
            <person name="Bovet L."/>
            <person name="Goepfert S."/>
            <person name="Bakaher N."/>
            <person name="Peitsch M.C."/>
            <person name="Ivanov N.V."/>
        </authorList>
    </citation>
    <scope>NUCLEOTIDE SEQUENCE [LARGE SCALE GENOMIC DNA]</scope>
</reference>
<sequence>MSRKKLCMESIGDLEGKNFGEDMEREASYWKNIDIGFRLLVRLSQLCESGMPTQKPISSSTEVSTSYQFNGEFAEQTVALRGCSSSIFRTGSTSGTCAEQNDITMHNTANRVDMLLDMEAELLEKKETKKKYCVMP</sequence>
<dbReference type="Proteomes" id="UP000189701">
    <property type="component" value="Unplaced"/>
</dbReference>
<keyword evidence="1" id="KW-1185">Reference proteome</keyword>
<proteinExistence type="predicted"/>
<organism evidence="1 2">
    <name type="scientific">Nicotiana sylvestris</name>
    <name type="common">Wood tobacco</name>
    <name type="synonym">South American tobacco</name>
    <dbReference type="NCBI Taxonomy" id="4096"/>
    <lineage>
        <taxon>Eukaryota</taxon>
        <taxon>Viridiplantae</taxon>
        <taxon>Streptophyta</taxon>
        <taxon>Embryophyta</taxon>
        <taxon>Tracheophyta</taxon>
        <taxon>Spermatophyta</taxon>
        <taxon>Magnoliopsida</taxon>
        <taxon>eudicotyledons</taxon>
        <taxon>Gunneridae</taxon>
        <taxon>Pentapetalae</taxon>
        <taxon>asterids</taxon>
        <taxon>lamiids</taxon>
        <taxon>Solanales</taxon>
        <taxon>Solanaceae</taxon>
        <taxon>Nicotianoideae</taxon>
        <taxon>Nicotianeae</taxon>
        <taxon>Nicotiana</taxon>
    </lineage>
</organism>
<dbReference type="AlphaFoldDB" id="A0A1U7W458"/>
<evidence type="ECO:0000313" key="1">
    <source>
        <dbReference type="Proteomes" id="UP000189701"/>
    </source>
</evidence>
<evidence type="ECO:0000313" key="2">
    <source>
        <dbReference type="RefSeq" id="XP_009771986.1"/>
    </source>
</evidence>
<dbReference type="RefSeq" id="XP_009771986.1">
    <property type="nucleotide sequence ID" value="XM_009773684.1"/>
</dbReference>
<name>A0A1U7W458_NICSY</name>
<reference evidence="2" key="2">
    <citation type="submission" date="2025-08" db="UniProtKB">
        <authorList>
            <consortium name="RefSeq"/>
        </authorList>
    </citation>
    <scope>IDENTIFICATION</scope>
    <source>
        <tissue evidence="2">Leaf</tissue>
    </source>
</reference>
<gene>
    <name evidence="2" type="primary">LOC104222452</name>
</gene>